<gene>
    <name evidence="7" type="ORF">LTR69_010431</name>
</gene>
<evidence type="ECO:0000313" key="7">
    <source>
        <dbReference type="EMBL" id="KAK5051055.1"/>
    </source>
</evidence>
<evidence type="ECO:0000256" key="4">
    <source>
        <dbReference type="ARBA" id="ARBA00023002"/>
    </source>
</evidence>
<evidence type="ECO:0000256" key="2">
    <source>
        <dbReference type="ARBA" id="ARBA00022827"/>
    </source>
</evidence>
<evidence type="ECO:0000313" key="8">
    <source>
        <dbReference type="Proteomes" id="UP001345691"/>
    </source>
</evidence>
<feature type="region of interest" description="Disordered" evidence="5">
    <location>
        <begin position="1000"/>
        <end position="1029"/>
    </location>
</feature>
<keyword evidence="1" id="KW-0285">Flavoprotein</keyword>
<reference evidence="7 8" key="1">
    <citation type="submission" date="2023-08" db="EMBL/GenBank/DDBJ databases">
        <title>Black Yeasts Isolated from many extreme environments.</title>
        <authorList>
            <person name="Coleine C."/>
            <person name="Stajich J.E."/>
            <person name="Selbmann L."/>
        </authorList>
    </citation>
    <scope>NUCLEOTIDE SEQUENCE [LARGE SCALE GENOMIC DNA]</scope>
    <source>
        <strain evidence="7 8">CCFEE 6328</strain>
    </source>
</reference>
<keyword evidence="8" id="KW-1185">Reference proteome</keyword>
<dbReference type="InterPro" id="IPR050775">
    <property type="entry name" value="FAD-binding_Monooxygenases"/>
</dbReference>
<evidence type="ECO:0000256" key="1">
    <source>
        <dbReference type="ARBA" id="ARBA00022630"/>
    </source>
</evidence>
<feature type="compositionally biased region" description="Low complexity" evidence="5">
    <location>
        <begin position="613"/>
        <end position="622"/>
    </location>
</feature>
<keyword evidence="4" id="KW-0560">Oxidoreductase</keyword>
<name>A0ABR0IX05_9EURO</name>
<dbReference type="SUPFAM" id="SSF51905">
    <property type="entry name" value="FAD/NAD(P)-binding domain"/>
    <property type="match status" value="2"/>
</dbReference>
<dbReference type="InterPro" id="IPR028094">
    <property type="entry name" value="RTC4_C"/>
</dbReference>
<dbReference type="InterPro" id="IPR036188">
    <property type="entry name" value="FAD/NAD-bd_sf"/>
</dbReference>
<feature type="compositionally biased region" description="Basic and acidic residues" evidence="5">
    <location>
        <begin position="1019"/>
        <end position="1029"/>
    </location>
</feature>
<dbReference type="Proteomes" id="UP001345691">
    <property type="component" value="Unassembled WGS sequence"/>
</dbReference>
<evidence type="ECO:0000256" key="5">
    <source>
        <dbReference type="SAM" id="MobiDB-lite"/>
    </source>
</evidence>
<dbReference type="PRINTS" id="PR00411">
    <property type="entry name" value="PNDRDTASEI"/>
</dbReference>
<feature type="compositionally biased region" description="Low complexity" evidence="5">
    <location>
        <begin position="558"/>
        <end position="569"/>
    </location>
</feature>
<keyword evidence="3" id="KW-0521">NADP</keyword>
<keyword evidence="2" id="KW-0274">FAD</keyword>
<evidence type="ECO:0000259" key="6">
    <source>
        <dbReference type="SMART" id="SM01312"/>
    </source>
</evidence>
<feature type="domain" description="Restriction of telomere capping protein 4 C-terminal" evidence="6">
    <location>
        <begin position="892"/>
        <end position="1019"/>
    </location>
</feature>
<feature type="region of interest" description="Disordered" evidence="5">
    <location>
        <begin position="558"/>
        <end position="644"/>
    </location>
</feature>
<protein>
    <recommendedName>
        <fullName evidence="6">Restriction of telomere capping protein 4 C-terminal domain-containing protein</fullName>
    </recommendedName>
</protein>
<organism evidence="7 8">
    <name type="scientific">Exophiala sideris</name>
    <dbReference type="NCBI Taxonomy" id="1016849"/>
    <lineage>
        <taxon>Eukaryota</taxon>
        <taxon>Fungi</taxon>
        <taxon>Dikarya</taxon>
        <taxon>Ascomycota</taxon>
        <taxon>Pezizomycotina</taxon>
        <taxon>Eurotiomycetes</taxon>
        <taxon>Chaetothyriomycetidae</taxon>
        <taxon>Chaetothyriales</taxon>
        <taxon>Herpotrichiellaceae</taxon>
        <taxon>Exophiala</taxon>
    </lineage>
</organism>
<accession>A0ABR0IX05</accession>
<dbReference type="Pfam" id="PF14474">
    <property type="entry name" value="RTC4"/>
    <property type="match status" value="1"/>
</dbReference>
<evidence type="ECO:0000256" key="3">
    <source>
        <dbReference type="ARBA" id="ARBA00022857"/>
    </source>
</evidence>
<proteinExistence type="predicted"/>
<dbReference type="EMBL" id="JAVRRF010000036">
    <property type="protein sequence ID" value="KAK5051055.1"/>
    <property type="molecule type" value="Genomic_DNA"/>
</dbReference>
<dbReference type="SMART" id="SM01312">
    <property type="entry name" value="RTC4"/>
    <property type="match status" value="1"/>
</dbReference>
<dbReference type="Pfam" id="PF13738">
    <property type="entry name" value="Pyr_redox_3"/>
    <property type="match status" value="1"/>
</dbReference>
<comment type="caution">
    <text evidence="7">The sequence shown here is derived from an EMBL/GenBank/DDBJ whole genome shotgun (WGS) entry which is preliminary data.</text>
</comment>
<dbReference type="Gene3D" id="3.50.50.60">
    <property type="entry name" value="FAD/NAD(P)-binding domain"/>
    <property type="match status" value="2"/>
</dbReference>
<dbReference type="PANTHER" id="PTHR43098">
    <property type="entry name" value="L-ORNITHINE N(5)-MONOOXYGENASE-RELATED"/>
    <property type="match status" value="1"/>
</dbReference>
<feature type="compositionally biased region" description="Acidic residues" evidence="5">
    <location>
        <begin position="590"/>
        <end position="599"/>
    </location>
</feature>
<dbReference type="PANTHER" id="PTHR43098:SF5">
    <property type="entry name" value="DUAL-FUNCTIONAL MONOOXYGENASE_METHYLTRANSFERASE PSOF"/>
    <property type="match status" value="1"/>
</dbReference>
<sequence length="1029" mass="115595">MGSIGNSSHGDATSQLDYDVLIIGAGLSGIFALYRMKQLGLRVRVLEAGSGEGGTWYWNRYPGARFDSESYSYQYSFSQDVLDEWNWTEHFAPANETLRYCQFVSKKFDLRRDMQFNTTIKSAHYHDDSHSWELTDDNGNRYNSRFLITAMGFLNRPTYPNVPGIADFEGQSFHTARWPRAPVSLEGKRVGIIGTGATGIQTIQAIAGIIGHLTVFQRTPNWSAPLHNAKISPEEMDQIRKRYPEIFKQCMESPACFLHGAETRNSYDVSEEERVAFWEDLYSRPGFAKWVSNFRDIAYDRQANAVCSEFFANKIRARVKDPATAEKLIPKDHGWGTRRIPMESGYFEAYNQDNVKLIDLKENPIERITAKGVKTRDEEFELDILIYATGFDAVTGSFSPVDFQGVNKKKLSEVWREGPRTQLGLFVHGFPNMMMVMGPHQMFGNVPRSIEYAVSWIADCIQYCRTNGVTRIEATEKGVEDWTKHVHECAKGMLSNEVDSWMTGVNKNLAHKQKRIVARYMGPAPGFSRTYLTKRNYRGPNLLRVVLGRQTELASALAANESPSAAGAAMKPSTKEQDDFAVYGPPQGSSDEEDYDLTEEPTKTSATNRTSLKRPSSTAAASRSKRRKGLTDEPSLEMLPVPEADAMPDLLLEPKFKSSQKRRLQQTYGNRNFRKPEMVEPRNQKNGAEPSFVAYDEAVKHDTGRDTNEEFRGIAALPAKRVGRGIPELKDNLDIADLPEAVPARKGTDFRVPVLPDITSSAATSATDAASIFDAPLSPDKLQRKRAGSTSSLSSADSMFILENQAELLEVFEPTDVGVSCPVCQKPVKDSMSLFVPDNLQSLSFKQQQNFCTQHQLVDAKTLWEHRGYPHIDWSDVEKTRIGDLLPILEKVINRQKPSFYLDELDRRIKAARGNRRTIHKYLNYDIVDVAKHGYYGTKGAQIMVTAITESLTDTLNEALQSDSVLRAAGVGGYLSAVLVPELTLQLVMDDMKLRPGQEHEGRKILEESTNIGDLLNPDDEHLEREDGD</sequence>